<dbReference type="Pfam" id="PF00271">
    <property type="entry name" value="Helicase_C"/>
    <property type="match status" value="1"/>
</dbReference>
<sequence length="796" mass="95849">MEIDSNINNIFLDNSLDLDNSKYLFKDDIKLFDYQKQTISSLLNHEKGQMTIKLPKNYLSLLENEFHNKSHTYSNNFSRDIQRYLRTREKKFLLKNNMNILDRYHIKVNFGYNIGVLSNTVGSGKTLIILGFIMRNKFFKKNLLKLSYKKKIYNNTKYPSDICDVISDFLVEKDSFSLNISSNHIKKNNNLFYSNYYLKDDLKEKTIIKTNLIIVPHNLFEQWKNEINKTFLKTKYIKDKRNFKDINDILDNKYDIILCNVNKVIQLLEYLPNEKYNFERIFIDEVDIINLPRFPELNTNFLWLITTTYTRILNPKNIGFINDLFRSNYYMSKSVKSFYKFFLEKLTFSFNKTHIQEKLQLIIPNKNFSIVPNNFINTLLYNLKCESWYKYLNSYDYESLYYHILKTKSRNLIKFMLRYLLLNIIGNFDPSIEQTIQNIILNFSFDYENNASILFIIILHRIHRINYDLINRKIIHRIRHINNIVRIIKEHLLNCPICLKDHERFRNDINDFNLFKHDIHYLNDILYSIQSEKCPMNVNQLRDQLKYKIYSLKKTFKEVKKQITEIKYIKKQLLNNNYCLQCMNKHTEDVSCIESTFYNFFVIVNINFYQFDSFFKNILNEFHPKFIRDIKYDQKEEYPEIDNIIEKKHNVKIETMLISLKKDILNKKRCLIFSDNNYFFKNIKHELDSHSISNRTLKGNTNTINSIIRKYKNHDINVLLLNMKHCGSGINLEMSDNIYIMNFLDSETETQVIGRVNRIGKKNNLNINYYLTTHEYDFYKKIISTDKKSNIIIEEI</sequence>
<dbReference type="SUPFAM" id="SSF52540">
    <property type="entry name" value="P-loop containing nucleoside triphosphate hydrolases"/>
    <property type="match status" value="2"/>
</dbReference>
<gene>
    <name evidence="5" type="ORF">METZ01_LOCUS3773</name>
</gene>
<keyword evidence="2" id="KW-0378">Hydrolase</keyword>
<keyword evidence="1" id="KW-0547">Nucleotide-binding</keyword>
<keyword evidence="3" id="KW-0067">ATP-binding</keyword>
<accession>A0A381N8Y6</accession>
<organism evidence="5">
    <name type="scientific">marine metagenome</name>
    <dbReference type="NCBI Taxonomy" id="408172"/>
    <lineage>
        <taxon>unclassified sequences</taxon>
        <taxon>metagenomes</taxon>
        <taxon>ecological metagenomes</taxon>
    </lineage>
</organism>
<dbReference type="PANTHER" id="PTHR45626">
    <property type="entry name" value="TRANSCRIPTION TERMINATION FACTOR 2-RELATED"/>
    <property type="match status" value="1"/>
</dbReference>
<dbReference type="InterPro" id="IPR027417">
    <property type="entry name" value="P-loop_NTPase"/>
</dbReference>
<protein>
    <recommendedName>
        <fullName evidence="4">Helicase ATP-binding domain-containing protein</fullName>
    </recommendedName>
</protein>
<reference evidence="5" key="1">
    <citation type="submission" date="2018-05" db="EMBL/GenBank/DDBJ databases">
        <authorList>
            <person name="Lanie J.A."/>
            <person name="Ng W.-L."/>
            <person name="Kazmierczak K.M."/>
            <person name="Andrzejewski T.M."/>
            <person name="Davidsen T.M."/>
            <person name="Wayne K.J."/>
            <person name="Tettelin H."/>
            <person name="Glass J.I."/>
            <person name="Rusch D."/>
            <person name="Podicherti R."/>
            <person name="Tsui H.-C.T."/>
            <person name="Winkler M.E."/>
        </authorList>
    </citation>
    <scope>NUCLEOTIDE SEQUENCE</scope>
</reference>
<evidence type="ECO:0000256" key="1">
    <source>
        <dbReference type="ARBA" id="ARBA00022741"/>
    </source>
</evidence>
<dbReference type="GO" id="GO:0005524">
    <property type="term" value="F:ATP binding"/>
    <property type="evidence" value="ECO:0007669"/>
    <property type="project" value="UniProtKB-KW"/>
</dbReference>
<dbReference type="InterPro" id="IPR050628">
    <property type="entry name" value="SNF2_RAD54_helicase_TF"/>
</dbReference>
<dbReference type="EMBL" id="UINC01000196">
    <property type="protein sequence ID" value="SUZ50919.1"/>
    <property type="molecule type" value="Genomic_DNA"/>
</dbReference>
<evidence type="ECO:0000256" key="3">
    <source>
        <dbReference type="ARBA" id="ARBA00022840"/>
    </source>
</evidence>
<dbReference type="GO" id="GO:0016787">
    <property type="term" value="F:hydrolase activity"/>
    <property type="evidence" value="ECO:0007669"/>
    <property type="project" value="UniProtKB-KW"/>
</dbReference>
<proteinExistence type="predicted"/>
<dbReference type="Gene3D" id="3.40.50.300">
    <property type="entry name" value="P-loop containing nucleotide triphosphate hydrolases"/>
    <property type="match status" value="2"/>
</dbReference>
<dbReference type="SMART" id="SM00487">
    <property type="entry name" value="DEXDc"/>
    <property type="match status" value="1"/>
</dbReference>
<dbReference type="GO" id="GO:0008094">
    <property type="term" value="F:ATP-dependent activity, acting on DNA"/>
    <property type="evidence" value="ECO:0007669"/>
    <property type="project" value="TreeGrafter"/>
</dbReference>
<dbReference type="PANTHER" id="PTHR45626:SF22">
    <property type="entry name" value="DNA REPAIR PROTEIN RAD5"/>
    <property type="match status" value="1"/>
</dbReference>
<dbReference type="GO" id="GO:0006281">
    <property type="term" value="P:DNA repair"/>
    <property type="evidence" value="ECO:0007669"/>
    <property type="project" value="TreeGrafter"/>
</dbReference>
<name>A0A381N8Y6_9ZZZZ</name>
<dbReference type="GO" id="GO:0005634">
    <property type="term" value="C:nucleus"/>
    <property type="evidence" value="ECO:0007669"/>
    <property type="project" value="TreeGrafter"/>
</dbReference>
<evidence type="ECO:0000259" key="4">
    <source>
        <dbReference type="SMART" id="SM00487"/>
    </source>
</evidence>
<dbReference type="InterPro" id="IPR001650">
    <property type="entry name" value="Helicase_C-like"/>
</dbReference>
<evidence type="ECO:0000313" key="5">
    <source>
        <dbReference type="EMBL" id="SUZ50919.1"/>
    </source>
</evidence>
<dbReference type="AlphaFoldDB" id="A0A381N8Y6"/>
<dbReference type="InterPro" id="IPR014001">
    <property type="entry name" value="Helicase_ATP-bd"/>
</dbReference>
<feature type="domain" description="Helicase ATP-binding" evidence="4">
    <location>
        <begin position="27"/>
        <end position="338"/>
    </location>
</feature>
<evidence type="ECO:0000256" key="2">
    <source>
        <dbReference type="ARBA" id="ARBA00022801"/>
    </source>
</evidence>